<name>A0ABU8SHE9_9LACO</name>
<keyword evidence="2" id="KW-1185">Reference proteome</keyword>
<sequence>MNEYGRYNMFKQLIAQIQRDSITSFDDIENFVRMYTIEYRRQLKDTNKPDVRFFTRAEIKEKIYQPYKIKVGGKVLKVIEDEGQKFYSVYDLVSKFASTSHAITPSTLVEDVDMLAKDEVLVFKTSNYNTAKYITREGIKKTHNLMKYRNYNDLMNEFK</sequence>
<proteinExistence type="predicted"/>
<comment type="caution">
    <text evidence="1">The sequence shown here is derived from an EMBL/GenBank/DDBJ whole genome shotgun (WGS) entry which is preliminary data.</text>
</comment>
<gene>
    <name evidence="1" type="ORF">R4Y45_06170</name>
</gene>
<protein>
    <submittedName>
        <fullName evidence="1">Uncharacterized protein</fullName>
    </submittedName>
</protein>
<dbReference type="Proteomes" id="UP001377804">
    <property type="component" value="Unassembled WGS sequence"/>
</dbReference>
<organism evidence="1 2">
    <name type="scientific">Holzapfeliella saturejae</name>
    <dbReference type="NCBI Taxonomy" id="3082953"/>
    <lineage>
        <taxon>Bacteria</taxon>
        <taxon>Bacillati</taxon>
        <taxon>Bacillota</taxon>
        <taxon>Bacilli</taxon>
        <taxon>Lactobacillales</taxon>
        <taxon>Lactobacillaceae</taxon>
        <taxon>Holzapfeliella</taxon>
    </lineage>
</organism>
<dbReference type="RefSeq" id="WP_339970304.1">
    <property type="nucleotide sequence ID" value="NZ_JAWMWG010000003.1"/>
</dbReference>
<accession>A0ABU8SHE9</accession>
<dbReference type="EMBL" id="JAWMWG010000003">
    <property type="protein sequence ID" value="MEJ6348801.1"/>
    <property type="molecule type" value="Genomic_DNA"/>
</dbReference>
<reference evidence="1 2" key="1">
    <citation type="submission" date="2023-10" db="EMBL/GenBank/DDBJ databases">
        <title>Holzapfeliella saturejae sp. nov. isolated from Satureja montana flowers.</title>
        <authorList>
            <person name="Alcantara C."/>
            <person name="Zuniga M."/>
            <person name="Landete J.M."/>
            <person name="Monedero V."/>
        </authorList>
    </citation>
    <scope>NUCLEOTIDE SEQUENCE [LARGE SCALE GENOMIC DNA]</scope>
    <source>
        <strain evidence="1 2">He02</strain>
    </source>
</reference>
<evidence type="ECO:0000313" key="1">
    <source>
        <dbReference type="EMBL" id="MEJ6348801.1"/>
    </source>
</evidence>
<evidence type="ECO:0000313" key="2">
    <source>
        <dbReference type="Proteomes" id="UP001377804"/>
    </source>
</evidence>